<dbReference type="PANTHER" id="PTHR23504:SF15">
    <property type="entry name" value="MAJOR FACILITATOR SUPERFAMILY (MFS) PROFILE DOMAIN-CONTAINING PROTEIN"/>
    <property type="match status" value="1"/>
</dbReference>
<dbReference type="CDD" id="cd17330">
    <property type="entry name" value="MFS_SLC46_TetA_like"/>
    <property type="match status" value="1"/>
</dbReference>
<gene>
    <name evidence="9" type="ORF">CAAN4_H12574</name>
</gene>
<feature type="transmembrane region" description="Helical" evidence="7">
    <location>
        <begin position="588"/>
        <end position="605"/>
    </location>
</feature>
<dbReference type="Pfam" id="PF07690">
    <property type="entry name" value="MFS_1"/>
    <property type="match status" value="1"/>
</dbReference>
<feature type="transmembrane region" description="Helical" evidence="7">
    <location>
        <begin position="201"/>
        <end position="223"/>
    </location>
</feature>
<feature type="transmembrane region" description="Helical" evidence="7">
    <location>
        <begin position="21"/>
        <end position="45"/>
    </location>
</feature>
<proteinExistence type="predicted"/>
<dbReference type="InterPro" id="IPR036259">
    <property type="entry name" value="MFS_trans_sf"/>
</dbReference>
<evidence type="ECO:0000256" key="1">
    <source>
        <dbReference type="ARBA" id="ARBA00004141"/>
    </source>
</evidence>
<dbReference type="PROSITE" id="PS50850">
    <property type="entry name" value="MFS"/>
    <property type="match status" value="1"/>
</dbReference>
<feature type="transmembrane region" description="Helical" evidence="7">
    <location>
        <begin position="519"/>
        <end position="541"/>
    </location>
</feature>
<keyword evidence="3 7" id="KW-0812">Transmembrane</keyword>
<evidence type="ECO:0000256" key="5">
    <source>
        <dbReference type="ARBA" id="ARBA00023136"/>
    </source>
</evidence>
<feature type="domain" description="Major facilitator superfamily (MFS) profile" evidence="8">
    <location>
        <begin position="1"/>
        <end position="227"/>
    </location>
</feature>
<organism evidence="9 10">
    <name type="scientific">[Candida] anglica</name>
    <dbReference type="NCBI Taxonomy" id="148631"/>
    <lineage>
        <taxon>Eukaryota</taxon>
        <taxon>Fungi</taxon>
        <taxon>Dikarya</taxon>
        <taxon>Ascomycota</taxon>
        <taxon>Saccharomycotina</taxon>
        <taxon>Pichiomycetes</taxon>
        <taxon>Debaryomycetaceae</taxon>
        <taxon>Kurtzmaniella</taxon>
    </lineage>
</organism>
<dbReference type="InterPro" id="IPR011701">
    <property type="entry name" value="MFS"/>
</dbReference>
<reference evidence="9 10" key="1">
    <citation type="submission" date="2024-01" db="EMBL/GenBank/DDBJ databases">
        <authorList>
            <consortium name="Genoscope - CEA"/>
            <person name="William W."/>
        </authorList>
    </citation>
    <scope>NUCLEOTIDE SEQUENCE [LARGE SCALE GENOMIC DNA]</scope>
    <source>
        <strain evidence="9 10">29B2s-10</strain>
    </source>
</reference>
<feature type="transmembrane region" description="Helical" evidence="7">
    <location>
        <begin position="57"/>
        <end position="79"/>
    </location>
</feature>
<accession>A0ABP0EMH1</accession>
<feature type="transmembrane region" description="Helical" evidence="7">
    <location>
        <begin position="408"/>
        <end position="430"/>
    </location>
</feature>
<keyword evidence="5 7" id="KW-0472">Membrane</keyword>
<feature type="transmembrane region" description="Helical" evidence="7">
    <location>
        <begin position="553"/>
        <end position="576"/>
    </location>
</feature>
<evidence type="ECO:0000256" key="7">
    <source>
        <dbReference type="SAM" id="Phobius"/>
    </source>
</evidence>
<dbReference type="PANTHER" id="PTHR23504">
    <property type="entry name" value="MAJOR FACILITATOR SUPERFAMILY DOMAIN-CONTAINING PROTEIN 10"/>
    <property type="match status" value="1"/>
</dbReference>
<protein>
    <recommendedName>
        <fullName evidence="8">Major facilitator superfamily (MFS) profile domain-containing protein</fullName>
    </recommendedName>
</protein>
<feature type="transmembrane region" description="Helical" evidence="7">
    <location>
        <begin position="116"/>
        <end position="136"/>
    </location>
</feature>
<evidence type="ECO:0000256" key="2">
    <source>
        <dbReference type="ARBA" id="ARBA00022448"/>
    </source>
</evidence>
<name>A0ABP0EMH1_9ASCO</name>
<feature type="region of interest" description="Disordered" evidence="6">
    <location>
        <begin position="311"/>
        <end position="340"/>
    </location>
</feature>
<dbReference type="SUPFAM" id="SSF103473">
    <property type="entry name" value="MFS general substrate transporter"/>
    <property type="match status" value="1"/>
</dbReference>
<keyword evidence="2" id="KW-0813">Transport</keyword>
<dbReference type="Gene3D" id="1.20.1250.20">
    <property type="entry name" value="MFS general substrate transporter like domains"/>
    <property type="match status" value="2"/>
</dbReference>
<feature type="transmembrane region" description="Helical" evidence="7">
    <location>
        <begin position="485"/>
        <end position="507"/>
    </location>
</feature>
<evidence type="ECO:0000259" key="8">
    <source>
        <dbReference type="PROSITE" id="PS50850"/>
    </source>
</evidence>
<sequence length="628" mass="70235">MTDTKLTLRESLQGFPAWQMIVVCLIRFSEPIAFTSMFPYVYFMVRDFGVVKDESNISAYTGYLSASFAFFQFLLCVQWSRLSDRIGRKPVLLCGLVGTSVSMLIFGFSSNFYVALLARSAMGALNGNIAVLRTMIGEIATERRHQGVAFSTLPLLWNFGSVIGPLVGGSKYLTRPKTSVDIRPPVPVNDFYNRFLDKYPYALSNVVVAAFLIFSMLMGALFLEETHYKLKKRRDLGLEIGDWIRGKLGYDIPIRPWNKVRRSRNKNYLVVDRDEDTIEPSNEEEISPLIKSQQIDYAAVDDAIYVDEDDEEDDVNSSELESPQAIGCETSSTGSVESVGPISRRMSSAITRRYSSAPSLRPTLSRATSGVYSFITDTEAGDDVGVNVSGFNSKTFTKPVIETITANFLLSFQQLVFSEFLPVLLAGEFMRDKLKFPFQITGGFGYESDTIGTLLSTTGFLGVLVVIFIFPLLDRNLKTIVGYRLSTTIFPFVYFILPFLIFTHHGYNPNIPSWVSKLSLYVLSAVATLASATAFPQVVILIHRASLPQHRALINGTTLSLTSLARCIAPLTWGWLISFCDSYSLGEVSWWLLSLMAIAGFIQALNMKEYNEDLKTIEEQEQEEETTV</sequence>
<keyword evidence="10" id="KW-1185">Reference proteome</keyword>
<evidence type="ECO:0000256" key="6">
    <source>
        <dbReference type="SAM" id="MobiDB-lite"/>
    </source>
</evidence>
<dbReference type="Proteomes" id="UP001497600">
    <property type="component" value="Chromosome H"/>
</dbReference>
<evidence type="ECO:0000313" key="9">
    <source>
        <dbReference type="EMBL" id="CAK7921300.1"/>
    </source>
</evidence>
<keyword evidence="4 7" id="KW-1133">Transmembrane helix</keyword>
<evidence type="ECO:0000256" key="4">
    <source>
        <dbReference type="ARBA" id="ARBA00022989"/>
    </source>
</evidence>
<feature type="transmembrane region" description="Helical" evidence="7">
    <location>
        <begin position="91"/>
        <end position="110"/>
    </location>
</feature>
<dbReference type="InterPro" id="IPR020846">
    <property type="entry name" value="MFS_dom"/>
</dbReference>
<dbReference type="EMBL" id="OZ004260">
    <property type="protein sequence ID" value="CAK7921300.1"/>
    <property type="molecule type" value="Genomic_DNA"/>
</dbReference>
<feature type="transmembrane region" description="Helical" evidence="7">
    <location>
        <begin position="450"/>
        <end position="473"/>
    </location>
</feature>
<comment type="subcellular location">
    <subcellularLocation>
        <location evidence="1">Membrane</location>
        <topology evidence="1">Multi-pass membrane protein</topology>
    </subcellularLocation>
</comment>
<evidence type="ECO:0000313" key="10">
    <source>
        <dbReference type="Proteomes" id="UP001497600"/>
    </source>
</evidence>
<evidence type="ECO:0000256" key="3">
    <source>
        <dbReference type="ARBA" id="ARBA00022692"/>
    </source>
</evidence>
<feature type="transmembrane region" description="Helical" evidence="7">
    <location>
        <begin position="148"/>
        <end position="167"/>
    </location>
</feature>